<evidence type="ECO:0000259" key="2">
    <source>
        <dbReference type="Pfam" id="PF20061"/>
    </source>
</evidence>
<dbReference type="RefSeq" id="WP_016921949.1">
    <property type="nucleotide sequence ID" value="NZ_CP044331.1"/>
</dbReference>
<feature type="transmembrane region" description="Helical" evidence="1">
    <location>
        <begin position="57"/>
        <end position="75"/>
    </location>
</feature>
<sequence length="131" mass="14657">MTDRGPFANWPHLDKKPPRAERELLLLPSETESNRDHFSMASKNALEDFLGGSPLSVAIRLLFISLVVGALLMWLDIKPMDIIHGVQAFIDRIYRLGFDAVRELASYVVAGAAIVIPAWFVLRLLNMGGRK</sequence>
<dbReference type="Pfam" id="PF20061">
    <property type="entry name" value="DUF6460"/>
    <property type="match status" value="1"/>
</dbReference>
<keyword evidence="1" id="KW-0812">Transmembrane</keyword>
<evidence type="ECO:0000313" key="3">
    <source>
        <dbReference type="EMBL" id="QGM97387.1"/>
    </source>
</evidence>
<keyword evidence="4" id="KW-1185">Reference proteome</keyword>
<name>A0A6B8LYD0_9HYPH</name>
<keyword evidence="1" id="KW-1133">Transmembrane helix</keyword>
<evidence type="ECO:0000313" key="4">
    <source>
        <dbReference type="Proteomes" id="UP000422569"/>
    </source>
</evidence>
<dbReference type="AlphaFoldDB" id="A0A6B8LYD0"/>
<dbReference type="KEGG" id="mpar:F7D14_07795"/>
<feature type="transmembrane region" description="Helical" evidence="1">
    <location>
        <begin position="104"/>
        <end position="125"/>
    </location>
</feature>
<accession>A0A6B8LYD0</accession>
<keyword evidence="1" id="KW-0472">Membrane</keyword>
<dbReference type="Proteomes" id="UP000422569">
    <property type="component" value="Chromosome"/>
</dbReference>
<proteinExistence type="predicted"/>
<dbReference type="InterPro" id="IPR045594">
    <property type="entry name" value="DUF6460"/>
</dbReference>
<reference evidence="3 4" key="1">
    <citation type="submission" date="2019-09" db="EMBL/GenBank/DDBJ databases">
        <title>Isolation and complete genome sequencing of Methylocystis species.</title>
        <authorList>
            <person name="Rumah B.L."/>
            <person name="Stead C.E."/>
            <person name="Stevens B.C."/>
            <person name="Minton N.P."/>
            <person name="Grosse-Honebrink A."/>
            <person name="Zhang Y."/>
        </authorList>
    </citation>
    <scope>NUCLEOTIDE SEQUENCE [LARGE SCALE GENOMIC DNA]</scope>
    <source>
        <strain evidence="3 4">BRCS2</strain>
    </source>
</reference>
<organism evidence="3 4">
    <name type="scientific">Methylocystis parvus</name>
    <dbReference type="NCBI Taxonomy" id="134"/>
    <lineage>
        <taxon>Bacteria</taxon>
        <taxon>Pseudomonadati</taxon>
        <taxon>Pseudomonadota</taxon>
        <taxon>Alphaproteobacteria</taxon>
        <taxon>Hyphomicrobiales</taxon>
        <taxon>Methylocystaceae</taxon>
        <taxon>Methylocystis</taxon>
    </lineage>
</organism>
<protein>
    <recommendedName>
        <fullName evidence="2">DUF6460 domain-containing protein</fullName>
    </recommendedName>
</protein>
<gene>
    <name evidence="3" type="ORF">F7D14_07795</name>
</gene>
<evidence type="ECO:0000256" key="1">
    <source>
        <dbReference type="SAM" id="Phobius"/>
    </source>
</evidence>
<feature type="domain" description="DUF6460" evidence="2">
    <location>
        <begin position="93"/>
        <end position="128"/>
    </location>
</feature>
<dbReference type="EMBL" id="CP044331">
    <property type="protein sequence ID" value="QGM97387.1"/>
    <property type="molecule type" value="Genomic_DNA"/>
</dbReference>